<dbReference type="GO" id="GO:0016779">
    <property type="term" value="F:nucleotidyltransferase activity"/>
    <property type="evidence" value="ECO:0007669"/>
    <property type="project" value="InterPro"/>
</dbReference>
<dbReference type="AlphaFoldDB" id="A0A1G7VG83"/>
<dbReference type="STRING" id="1121419.SAMN05443529_104105"/>
<dbReference type="PANTHER" id="PTHR33933">
    <property type="entry name" value="NUCLEOTIDYLTRANSFERASE"/>
    <property type="match status" value="1"/>
</dbReference>
<proteinExistence type="predicted"/>
<feature type="domain" description="Polymerase nucleotidyl transferase" evidence="1">
    <location>
        <begin position="17"/>
        <end position="82"/>
    </location>
</feature>
<dbReference type="Pfam" id="PF01909">
    <property type="entry name" value="NTP_transf_2"/>
    <property type="match status" value="1"/>
</dbReference>
<dbReference type="InterPro" id="IPR043519">
    <property type="entry name" value="NT_sf"/>
</dbReference>
<name>A0A1G7VG83_9FIRM</name>
<dbReference type="Proteomes" id="UP000198656">
    <property type="component" value="Unassembled WGS sequence"/>
</dbReference>
<dbReference type="InterPro" id="IPR052548">
    <property type="entry name" value="Type_VII_TA_antitoxin"/>
</dbReference>
<keyword evidence="3" id="KW-1185">Reference proteome</keyword>
<dbReference type="CDD" id="cd05403">
    <property type="entry name" value="NT_KNTase_like"/>
    <property type="match status" value="1"/>
</dbReference>
<keyword evidence="2" id="KW-0808">Transferase</keyword>
<sequence length="113" mass="13092">MASLTKTEQTALDRTIKHIRDVCRDNLISVILYGSKARGDSQPESDIDIMILVRHRDEVDRDKLYDFLLLDDVGYDINISLNIYEGEYFNQLSTMHVPFVKNVLKEGETLWTV</sequence>
<gene>
    <name evidence="2" type="ORF">SAMN05443529_104105</name>
</gene>
<accession>A0A1G7VG83</accession>
<dbReference type="RefSeq" id="WP_092330740.1">
    <property type="nucleotide sequence ID" value="NZ_FNCP01000004.1"/>
</dbReference>
<protein>
    <submittedName>
        <fullName evidence="2">Nucleotidyltransferase domain-containing protein</fullName>
    </submittedName>
</protein>
<evidence type="ECO:0000259" key="1">
    <source>
        <dbReference type="Pfam" id="PF01909"/>
    </source>
</evidence>
<dbReference type="PANTHER" id="PTHR33933:SF1">
    <property type="entry name" value="PROTEIN ADENYLYLTRANSFERASE MNTA-RELATED"/>
    <property type="match status" value="1"/>
</dbReference>
<dbReference type="InterPro" id="IPR002934">
    <property type="entry name" value="Polymerase_NTP_transf_dom"/>
</dbReference>
<evidence type="ECO:0000313" key="2">
    <source>
        <dbReference type="EMBL" id="SDG58399.1"/>
    </source>
</evidence>
<reference evidence="3" key="1">
    <citation type="submission" date="2016-10" db="EMBL/GenBank/DDBJ databases">
        <authorList>
            <person name="Varghese N."/>
            <person name="Submissions S."/>
        </authorList>
    </citation>
    <scope>NUCLEOTIDE SEQUENCE [LARGE SCALE GENOMIC DNA]</scope>
    <source>
        <strain evidence="3">DSM 8344</strain>
    </source>
</reference>
<dbReference type="EMBL" id="FNCP01000004">
    <property type="protein sequence ID" value="SDG58399.1"/>
    <property type="molecule type" value="Genomic_DNA"/>
</dbReference>
<dbReference type="OrthoDB" id="9813766at2"/>
<dbReference type="Gene3D" id="3.30.460.10">
    <property type="entry name" value="Beta Polymerase, domain 2"/>
    <property type="match status" value="1"/>
</dbReference>
<dbReference type="SUPFAM" id="SSF81301">
    <property type="entry name" value="Nucleotidyltransferase"/>
    <property type="match status" value="1"/>
</dbReference>
<organism evidence="2 3">
    <name type="scientific">Desulfosporosinus hippei DSM 8344</name>
    <dbReference type="NCBI Taxonomy" id="1121419"/>
    <lineage>
        <taxon>Bacteria</taxon>
        <taxon>Bacillati</taxon>
        <taxon>Bacillota</taxon>
        <taxon>Clostridia</taxon>
        <taxon>Eubacteriales</taxon>
        <taxon>Desulfitobacteriaceae</taxon>
        <taxon>Desulfosporosinus</taxon>
    </lineage>
</organism>
<evidence type="ECO:0000313" key="3">
    <source>
        <dbReference type="Proteomes" id="UP000198656"/>
    </source>
</evidence>